<name>A0A073JHC7_9RHOB</name>
<dbReference type="RefSeq" id="WP_037923428.1">
    <property type="nucleotide sequence ID" value="NZ_CP054599.1"/>
</dbReference>
<keyword evidence="1" id="KW-1133">Transmembrane helix</keyword>
<feature type="transmembrane region" description="Helical" evidence="1">
    <location>
        <begin position="96"/>
        <end position="118"/>
    </location>
</feature>
<keyword evidence="1" id="KW-0472">Membrane</keyword>
<dbReference type="Proteomes" id="UP000027746">
    <property type="component" value="Unassembled WGS sequence"/>
</dbReference>
<dbReference type="EMBL" id="JAMD01000002">
    <property type="protein sequence ID" value="KEJ97122.1"/>
    <property type="molecule type" value="Genomic_DNA"/>
</dbReference>
<protein>
    <submittedName>
        <fullName evidence="2">Signal peptide protein</fullName>
    </submittedName>
</protein>
<keyword evidence="1" id="KW-0812">Transmembrane</keyword>
<comment type="caution">
    <text evidence="2">The sequence shown here is derived from an EMBL/GenBank/DDBJ whole genome shotgun (WGS) entry which is preliminary data.</text>
</comment>
<accession>A0A073JHC7</accession>
<proteinExistence type="predicted"/>
<gene>
    <name evidence="2" type="ORF">SUH3_10125</name>
</gene>
<feature type="transmembrane region" description="Helical" evidence="1">
    <location>
        <begin position="7"/>
        <end position="27"/>
    </location>
</feature>
<dbReference type="Gene3D" id="1.20.210.10">
    <property type="entry name" value="Cytochrome c oxidase-like, subunit I domain"/>
    <property type="match status" value="1"/>
</dbReference>
<dbReference type="InterPro" id="IPR036927">
    <property type="entry name" value="Cyt_c_oxase-like_su1_sf"/>
</dbReference>
<evidence type="ECO:0000313" key="2">
    <source>
        <dbReference type="EMBL" id="KEJ97122.1"/>
    </source>
</evidence>
<feature type="transmembrane region" description="Helical" evidence="1">
    <location>
        <begin position="70"/>
        <end position="90"/>
    </location>
</feature>
<keyword evidence="3" id="KW-1185">Reference proteome</keyword>
<organism evidence="2 3">
    <name type="scientific">Pseudosulfitobacter pseudonitzschiae</name>
    <dbReference type="NCBI Taxonomy" id="1402135"/>
    <lineage>
        <taxon>Bacteria</taxon>
        <taxon>Pseudomonadati</taxon>
        <taxon>Pseudomonadota</taxon>
        <taxon>Alphaproteobacteria</taxon>
        <taxon>Rhodobacterales</taxon>
        <taxon>Roseobacteraceae</taxon>
        <taxon>Pseudosulfitobacter</taxon>
    </lineage>
</organism>
<sequence length="123" mass="12879">MRGIAHYFMLAAVVSVTLGMIWGMQMAASEDHAMRSAHAHLNLVGWVTMAIFAVYYHLVPEAGARPLARIHLGVAVVGVVLMVPGIAMANSGGSPGVAIAGSLVSLASMLIFLATVVIQGRQR</sequence>
<dbReference type="GeneID" id="68871852"/>
<evidence type="ECO:0000256" key="1">
    <source>
        <dbReference type="SAM" id="Phobius"/>
    </source>
</evidence>
<dbReference type="SUPFAM" id="SSF81442">
    <property type="entry name" value="Cytochrome c oxidase subunit I-like"/>
    <property type="match status" value="1"/>
</dbReference>
<evidence type="ECO:0000313" key="3">
    <source>
        <dbReference type="Proteomes" id="UP000027746"/>
    </source>
</evidence>
<dbReference type="OrthoDB" id="9808748at2"/>
<feature type="transmembrane region" description="Helical" evidence="1">
    <location>
        <begin position="39"/>
        <end position="58"/>
    </location>
</feature>
<dbReference type="AlphaFoldDB" id="A0A073JHC7"/>
<reference evidence="2 3" key="1">
    <citation type="submission" date="2014-01" db="EMBL/GenBank/DDBJ databases">
        <title>Sulfitobacter sp. H3 (MCCC 1A00686) Genome Sequencing.</title>
        <authorList>
            <person name="Lai Q."/>
            <person name="Hong Z."/>
        </authorList>
    </citation>
    <scope>NUCLEOTIDE SEQUENCE [LARGE SCALE GENOMIC DNA]</scope>
    <source>
        <strain evidence="2 3">H3</strain>
    </source>
</reference>